<dbReference type="Pfam" id="PF03793">
    <property type="entry name" value="PASTA"/>
    <property type="match status" value="3"/>
</dbReference>
<dbReference type="CDD" id="cd06577">
    <property type="entry name" value="PASTA_pknB"/>
    <property type="match status" value="3"/>
</dbReference>
<dbReference type="Proteomes" id="UP000736328">
    <property type="component" value="Unassembled WGS sequence"/>
</dbReference>
<evidence type="ECO:0000259" key="1">
    <source>
        <dbReference type="PROSITE" id="PS51178"/>
    </source>
</evidence>
<dbReference type="SMART" id="SM00740">
    <property type="entry name" value="PASTA"/>
    <property type="match status" value="3"/>
</dbReference>
<dbReference type="InterPro" id="IPR005543">
    <property type="entry name" value="PASTA_dom"/>
</dbReference>
<protein>
    <submittedName>
        <fullName evidence="2">PASTA domain-containing protein</fullName>
    </submittedName>
</protein>
<dbReference type="PROSITE" id="PS51178">
    <property type="entry name" value="PASTA"/>
    <property type="match status" value="3"/>
</dbReference>
<accession>A0A933ID47</accession>
<proteinExistence type="predicted"/>
<comment type="caution">
    <text evidence="2">The sequence shown here is derived from an EMBL/GenBank/DDBJ whole genome shotgun (WGS) entry which is preliminary data.</text>
</comment>
<dbReference type="EMBL" id="JACQXR010000158">
    <property type="protein sequence ID" value="MBI4727798.1"/>
    <property type="molecule type" value="Genomic_DNA"/>
</dbReference>
<evidence type="ECO:0000313" key="2">
    <source>
        <dbReference type="EMBL" id="MBI4727798.1"/>
    </source>
</evidence>
<sequence>MAGIFKTYPKFWRTVLILAAVFLFGFLLSNFVMMPWVARRGAVVEMPDLKGLTFDQAKEFLSQKGLEIMLAGWQYDPGIPDSSVSLQEPEPKMMVKIGRKVKVVLSRGTEKITVPYLVGLSSVRAINLLDRSGLKVDGIDSLASDSVALGCVVCSNPPAGAQLTKESGVKLTLSSGPTEGKMLMPDLMGKKLAEVQGSLVAQGLVIGQIKYLPGQSAEPGTVIMQAPQPGFVIKSGDTVNMAVSAN</sequence>
<feature type="domain" description="PASTA" evidence="1">
    <location>
        <begin position="40"/>
        <end position="107"/>
    </location>
</feature>
<name>A0A933ID47_UNCT6</name>
<dbReference type="Gene3D" id="3.30.10.20">
    <property type="match status" value="3"/>
</dbReference>
<evidence type="ECO:0000313" key="3">
    <source>
        <dbReference type="Proteomes" id="UP000736328"/>
    </source>
</evidence>
<dbReference type="SUPFAM" id="SSF54184">
    <property type="entry name" value="Penicillin-binding protein 2x (pbp-2x), c-terminal domain"/>
    <property type="match status" value="1"/>
</dbReference>
<reference evidence="2" key="1">
    <citation type="submission" date="2020-07" db="EMBL/GenBank/DDBJ databases">
        <title>Huge and variable diversity of episymbiotic CPR bacteria and DPANN archaea in groundwater ecosystems.</title>
        <authorList>
            <person name="He C.Y."/>
            <person name="Keren R."/>
            <person name="Whittaker M."/>
            <person name="Farag I.F."/>
            <person name="Doudna J."/>
            <person name="Cate J.H.D."/>
            <person name="Banfield J.F."/>
        </authorList>
    </citation>
    <scope>NUCLEOTIDE SEQUENCE</scope>
    <source>
        <strain evidence="2">NC_groundwater_1520_Pr4_B-0.1um_53_5</strain>
    </source>
</reference>
<feature type="domain" description="PASTA" evidence="1">
    <location>
        <begin position="108"/>
        <end position="175"/>
    </location>
</feature>
<dbReference type="AlphaFoldDB" id="A0A933ID47"/>
<feature type="domain" description="PASTA" evidence="1">
    <location>
        <begin position="178"/>
        <end position="245"/>
    </location>
</feature>
<gene>
    <name evidence="2" type="ORF">HY768_11385</name>
</gene>
<organism evidence="2 3">
    <name type="scientific">candidate division TA06 bacterium</name>
    <dbReference type="NCBI Taxonomy" id="2250710"/>
    <lineage>
        <taxon>Bacteria</taxon>
        <taxon>Bacteria division TA06</taxon>
    </lineage>
</organism>